<sequence>MSRNSLDVFVSRIKDFHELSSSKQIDYFVYYNTVIKKLDSIEISDIKECFRALNLREYSNISSYLSKNSKGKNAKFIKNNGRYKLILNYKVQIDKELGEVEQPKPTSDLFNLDIVANTRGYIEKVANQACVCYDLKLYDACLVMIRKMLETLIIEAFERYTIADKIKGADGNFFYLSDLIPSLLNERSWNISRNASKSIPKIKALGDLSAHNRRFIAKKDDIDKIKDDLRSVIEELVHLVDYVNWK</sequence>
<reference evidence="1 2" key="1">
    <citation type="submission" date="2019-12" db="EMBL/GenBank/DDBJ databases">
        <title>Defluviitalea raffinosedens, isolated from a biogas fermenter, genome sequencing and characterization.</title>
        <authorList>
            <person name="Rettenmaier R."/>
            <person name="Schneider M."/>
            <person name="Neuhaus K."/>
            <person name="Liebl W."/>
            <person name="Zverlov V."/>
        </authorList>
    </citation>
    <scope>NUCLEOTIDE SEQUENCE [LARGE SCALE GENOMIC DNA]</scope>
    <source>
        <strain evidence="1 2">249c-K6</strain>
    </source>
</reference>
<evidence type="ECO:0000313" key="2">
    <source>
        <dbReference type="Proteomes" id="UP000483018"/>
    </source>
</evidence>
<gene>
    <name evidence="1" type="ORF">GND95_09070</name>
</gene>
<comment type="caution">
    <text evidence="1">The sequence shown here is derived from an EMBL/GenBank/DDBJ whole genome shotgun (WGS) entry which is preliminary data.</text>
</comment>
<protein>
    <submittedName>
        <fullName evidence="1">DUF4145 domain-containing protein</fullName>
    </submittedName>
</protein>
<evidence type="ECO:0000313" key="1">
    <source>
        <dbReference type="EMBL" id="KAE9633793.1"/>
    </source>
</evidence>
<dbReference type="AlphaFoldDB" id="A0A7C8LHN3"/>
<accession>A0A7C8LHN3</accession>
<organism evidence="1 2">
    <name type="scientific">Defluviitalea raffinosedens</name>
    <dbReference type="NCBI Taxonomy" id="1450156"/>
    <lineage>
        <taxon>Bacteria</taxon>
        <taxon>Bacillati</taxon>
        <taxon>Bacillota</taxon>
        <taxon>Clostridia</taxon>
        <taxon>Lachnospirales</taxon>
        <taxon>Defluviitaleaceae</taxon>
        <taxon>Defluviitalea</taxon>
    </lineage>
</organism>
<keyword evidence="2" id="KW-1185">Reference proteome</keyword>
<dbReference type="EMBL" id="WSLF01000007">
    <property type="protein sequence ID" value="KAE9633793.1"/>
    <property type="molecule type" value="Genomic_DNA"/>
</dbReference>
<dbReference type="RefSeq" id="WP_158740619.1">
    <property type="nucleotide sequence ID" value="NZ_JAFBEP010000011.1"/>
</dbReference>
<dbReference type="Proteomes" id="UP000483018">
    <property type="component" value="Unassembled WGS sequence"/>
</dbReference>
<dbReference type="OrthoDB" id="1436757at2"/>
<proteinExistence type="predicted"/>
<name>A0A7C8LHN3_9FIRM</name>